<dbReference type="AlphaFoldDB" id="F2CVU0"/>
<dbReference type="GO" id="GO:0071555">
    <property type="term" value="P:cell wall organization"/>
    <property type="evidence" value="ECO:0007669"/>
    <property type="project" value="UniProtKB-UniRule"/>
</dbReference>
<keyword evidence="4 7" id="KW-0333">Golgi apparatus</keyword>
<feature type="region of interest" description="Disordered" evidence="8">
    <location>
        <begin position="20"/>
        <end position="52"/>
    </location>
</feature>
<comment type="function">
    <text evidence="7">May be involved in cell wall biosynthesis.</text>
</comment>
<dbReference type="GO" id="GO:0032580">
    <property type="term" value="C:Golgi cisterna membrane"/>
    <property type="evidence" value="ECO:0007669"/>
    <property type="project" value="UniProtKB-SubCell"/>
</dbReference>
<accession>F2CVU0</accession>
<keyword evidence="2 7" id="KW-0328">Glycosyltransferase</keyword>
<dbReference type="EMBL" id="AK355743">
    <property type="protein sequence ID" value="BAJ86961.1"/>
    <property type="molecule type" value="mRNA"/>
</dbReference>
<evidence type="ECO:0000256" key="5">
    <source>
        <dbReference type="ARBA" id="ARBA00023180"/>
    </source>
</evidence>
<feature type="compositionally biased region" description="Basic and acidic residues" evidence="8">
    <location>
        <begin position="23"/>
        <end position="36"/>
    </location>
</feature>
<evidence type="ECO:0000256" key="8">
    <source>
        <dbReference type="SAM" id="MobiDB-lite"/>
    </source>
</evidence>
<dbReference type="PANTHER" id="PTHR31889:SF4">
    <property type="entry name" value="FUCOSYLTRANSFERASE"/>
    <property type="match status" value="1"/>
</dbReference>
<name>F2CVU0_HORVV</name>
<evidence type="ECO:0000256" key="3">
    <source>
        <dbReference type="ARBA" id="ARBA00022679"/>
    </source>
</evidence>
<dbReference type="PANTHER" id="PTHR31889">
    <property type="entry name" value="FUCOSYLTRANSFERASE 2-RELATED"/>
    <property type="match status" value="1"/>
</dbReference>
<evidence type="ECO:0000256" key="4">
    <source>
        <dbReference type="ARBA" id="ARBA00023034"/>
    </source>
</evidence>
<dbReference type="Gene3D" id="3.40.50.11350">
    <property type="match status" value="1"/>
</dbReference>
<keyword evidence="7" id="KW-1133">Transmembrane helix</keyword>
<keyword evidence="5" id="KW-0325">Glycoprotein</keyword>
<keyword evidence="6 7" id="KW-0961">Cell wall biogenesis/degradation</keyword>
<keyword evidence="7" id="KW-0812">Transmembrane</keyword>
<sequence>RWGSRTLVSLLSLFYPCPTPSGRRREASSMDIESRSGDAASDTRCPAPSSSSSQADLVFETVRRWWRRCRSHPNSFVPAVFVLAATVLAVVSFSAAASPWFFLQAEADTPPSDFTTDQLLDGLLTAQFGERSCRSRYEFASYHEKKKNASHKPSPYLLAKLRRHEALQKRCGPSTAPYRAAVRQLKSGKGAAATDCRYLVSISYRGLGNRMLATTSALLYAMLTDRVLLVHQSKHDVAALFCEPFPGTTWLLPSGWRSFPLGNLRDYGSGSRESLGNMLKTNVISVGAGGNASWSDGGDRRPPFVYLHLEGGYDFHDKLFYCDEHQRLLHGAPWLLMKTDSYLVPGLFLVPSFQDELGRMFPEKDLTFYHLGRYLFHPVNDVWRAVTSYYHTNLAGAGERVGIQIRVFRKKQTPLQHVLDQVLSCVRREKLLPESTSSFSKTNASDQAVLVTSLSSWYYERIRDEYGGGRVAGGVHQPSHEGQQKWGDTSHDKRALSEMYLLSTCDVLVTTGFSTFGYVAQGLGGVRPWIMPTAPIWSETKEDVPVPEPPCVRAMSVEPCFHSPSYYDCTARKDVDVGKVLPYVRHCEDVSWEIKIANESNHW</sequence>
<dbReference type="Pfam" id="PF03254">
    <property type="entry name" value="XG_FTase"/>
    <property type="match status" value="1"/>
</dbReference>
<dbReference type="InterPro" id="IPR004938">
    <property type="entry name" value="XG_FTase"/>
</dbReference>
<dbReference type="EC" id="2.4.1.-" evidence="7"/>
<evidence type="ECO:0000256" key="6">
    <source>
        <dbReference type="ARBA" id="ARBA00023316"/>
    </source>
</evidence>
<organism evidence="9">
    <name type="scientific">Hordeum vulgare subsp. vulgare</name>
    <name type="common">Domesticated barley</name>
    <dbReference type="NCBI Taxonomy" id="112509"/>
    <lineage>
        <taxon>Eukaryota</taxon>
        <taxon>Viridiplantae</taxon>
        <taxon>Streptophyta</taxon>
        <taxon>Embryophyta</taxon>
        <taxon>Tracheophyta</taxon>
        <taxon>Spermatophyta</taxon>
        <taxon>Magnoliopsida</taxon>
        <taxon>Liliopsida</taxon>
        <taxon>Poales</taxon>
        <taxon>Poaceae</taxon>
        <taxon>BOP clade</taxon>
        <taxon>Pooideae</taxon>
        <taxon>Triticodae</taxon>
        <taxon>Triticeae</taxon>
        <taxon>Hordeinae</taxon>
        <taxon>Hordeum</taxon>
    </lineage>
</organism>
<keyword evidence="7" id="KW-0472">Membrane</keyword>
<feature type="transmembrane region" description="Helical" evidence="7">
    <location>
        <begin position="76"/>
        <end position="102"/>
    </location>
</feature>
<dbReference type="GO" id="GO:0042546">
    <property type="term" value="P:cell wall biogenesis"/>
    <property type="evidence" value="ECO:0007669"/>
    <property type="project" value="InterPro"/>
</dbReference>
<evidence type="ECO:0000256" key="7">
    <source>
        <dbReference type="RuleBase" id="RU367004"/>
    </source>
</evidence>
<evidence type="ECO:0000313" key="9">
    <source>
        <dbReference type="EMBL" id="BAJ86961.1"/>
    </source>
</evidence>
<evidence type="ECO:0000256" key="2">
    <source>
        <dbReference type="ARBA" id="ARBA00022676"/>
    </source>
</evidence>
<keyword evidence="3 7" id="KW-0808">Transferase</keyword>
<evidence type="ECO:0000256" key="1">
    <source>
        <dbReference type="ARBA" id="ARBA00010481"/>
    </source>
</evidence>
<dbReference type="GO" id="GO:0008107">
    <property type="term" value="F:galactoside 2-alpha-L-fucosyltransferase activity"/>
    <property type="evidence" value="ECO:0007669"/>
    <property type="project" value="InterPro"/>
</dbReference>
<dbReference type="Gene3D" id="3.40.50.11340">
    <property type="match status" value="1"/>
</dbReference>
<feature type="non-terminal residue" evidence="9">
    <location>
        <position position="1"/>
    </location>
</feature>
<dbReference type="FunFam" id="3.40.50.11340:FF:000005">
    <property type="entry name" value="Galactoside 2-alpha-L-fucosyltransferase"/>
    <property type="match status" value="1"/>
</dbReference>
<proteinExistence type="evidence at transcript level"/>
<comment type="similarity">
    <text evidence="1 7">Belongs to the glycosyltransferase 37 family.</text>
</comment>
<comment type="subcellular location">
    <subcellularLocation>
        <location evidence="7">Golgi apparatus</location>
        <location evidence="7">Golgi stack membrane</location>
        <topology evidence="7">Single-pass type II membrane protein</topology>
    </subcellularLocation>
</comment>
<protein>
    <recommendedName>
        <fullName evidence="7">Fucosyltransferase</fullName>
        <ecNumber evidence="7">2.4.1.-</ecNumber>
    </recommendedName>
</protein>
<reference evidence="9" key="1">
    <citation type="journal article" date="2011" name="Plant Physiol.">
        <title>Comprehensive sequence analysis of 24,783 barley full-length cDNAs derived from 12 clone libraries.</title>
        <authorList>
            <person name="Matsumoto T."/>
            <person name="Tanaka T."/>
            <person name="Sakai H."/>
            <person name="Amano N."/>
            <person name="Kanamori H."/>
            <person name="Kurita K."/>
            <person name="Kikuta A."/>
            <person name="Kamiya K."/>
            <person name="Yamamoto M."/>
            <person name="Ikawa H."/>
            <person name="Fujii N."/>
            <person name="Hori K."/>
            <person name="Itoh T."/>
            <person name="Sato K."/>
        </authorList>
    </citation>
    <scope>NUCLEOTIDE SEQUENCE</scope>
    <source>
        <tissue evidence="9">Shoot</tissue>
    </source>
</reference>